<name>A0A8S5P7Y4_9CAUD</name>
<proteinExistence type="predicted"/>
<sequence>MKKYITTLSKLFDIRQLIANNGILDLAFSRKAGLSVARNIKKIDNELAEYDKSRDELIRKYSDNGVTMNRSNPNWDEFIKEFNEIGSVEASLEINTITADDLPENITPAACMAIEFMIEDPVEIVE</sequence>
<reference evidence="1" key="1">
    <citation type="journal article" date="2021" name="Proc. Natl. Acad. Sci. U.S.A.">
        <title>A Catalog of Tens of Thousands of Viruses from Human Metagenomes Reveals Hidden Associations with Chronic Diseases.</title>
        <authorList>
            <person name="Tisza M.J."/>
            <person name="Buck C.B."/>
        </authorList>
    </citation>
    <scope>NUCLEOTIDE SEQUENCE</scope>
    <source>
        <strain evidence="1">CtmYS12</strain>
    </source>
</reference>
<protein>
    <submittedName>
        <fullName evidence="1">Uncharacterized protein</fullName>
    </submittedName>
</protein>
<accession>A0A8S5P7Y4</accession>
<evidence type="ECO:0000313" key="1">
    <source>
        <dbReference type="EMBL" id="DAE02531.1"/>
    </source>
</evidence>
<dbReference type="EMBL" id="BK015347">
    <property type="protein sequence ID" value="DAE02531.1"/>
    <property type="molecule type" value="Genomic_DNA"/>
</dbReference>
<organism evidence="1">
    <name type="scientific">Siphoviridae sp. ctmYS12</name>
    <dbReference type="NCBI Taxonomy" id="2825652"/>
    <lineage>
        <taxon>Viruses</taxon>
        <taxon>Duplodnaviria</taxon>
        <taxon>Heunggongvirae</taxon>
        <taxon>Uroviricota</taxon>
        <taxon>Caudoviricetes</taxon>
    </lineage>
</organism>